<dbReference type="AlphaFoldDB" id="A0A439CPV7"/>
<feature type="coiled-coil region" evidence="1">
    <location>
        <begin position="92"/>
        <end position="157"/>
    </location>
</feature>
<accession>A0A439CPV7</accession>
<gene>
    <name evidence="2" type="ORF">EKO27_g10928</name>
</gene>
<proteinExistence type="predicted"/>
<comment type="caution">
    <text evidence="2">The sequence shown here is derived from an EMBL/GenBank/DDBJ whole genome shotgun (WGS) entry which is preliminary data.</text>
</comment>
<organism evidence="2 3">
    <name type="scientific">Xylaria grammica</name>
    <dbReference type="NCBI Taxonomy" id="363999"/>
    <lineage>
        <taxon>Eukaryota</taxon>
        <taxon>Fungi</taxon>
        <taxon>Dikarya</taxon>
        <taxon>Ascomycota</taxon>
        <taxon>Pezizomycotina</taxon>
        <taxon>Sordariomycetes</taxon>
        <taxon>Xylariomycetidae</taxon>
        <taxon>Xylariales</taxon>
        <taxon>Xylariaceae</taxon>
        <taxon>Xylaria</taxon>
    </lineage>
</organism>
<name>A0A439CPV7_9PEZI</name>
<dbReference type="EMBL" id="RYZI01000616">
    <property type="protein sequence ID" value="RWA04177.1"/>
    <property type="molecule type" value="Genomic_DNA"/>
</dbReference>
<sequence>MISFESGIMNFFSQLKPEKRSIASEAATMPRQRELTESDCEATIANAARNFGLLKTSRHFGGNLPPKARAKAPASKPPGWDETLLYKLPDKVDGLEEEIRSLREAVNKLQQGKHKEAALQSDLKKAEDDLRQTRENNEELNKRLKKAAKQLNEQRSRGVGMGQTSDSDLINSVRQLRYLVQRFSVQYFTDTTPRQPGVASTHNFERYMAEATGCDDYDSYLMSNETEPGVIQSFVWRLLLGEIFEKFRWASGLQDPMIRVYEALRSAYVDGHGQAVPIASDAEQRFQTWKATTSALVLEKIQNKKGFERENRETNGFIRDLSTNVHEFLRPLAKGPREALEDLQSIIEAAITLDQDICCQPAPIYWGFMPSQIKELFNADSMRVEDGEVTPRPGQYVDMVTAPALIKRRWNDLSTEDRLLSMTVTCRP</sequence>
<reference evidence="2 3" key="1">
    <citation type="submission" date="2018-12" db="EMBL/GenBank/DDBJ databases">
        <title>Draft genome sequence of Xylaria grammica IHI A82.</title>
        <authorList>
            <person name="Buettner E."/>
            <person name="Kellner H."/>
        </authorList>
    </citation>
    <scope>NUCLEOTIDE SEQUENCE [LARGE SCALE GENOMIC DNA]</scope>
    <source>
        <strain evidence="2 3">IHI A82</strain>
    </source>
</reference>
<evidence type="ECO:0000313" key="3">
    <source>
        <dbReference type="Proteomes" id="UP000286045"/>
    </source>
</evidence>
<evidence type="ECO:0000256" key="1">
    <source>
        <dbReference type="SAM" id="Coils"/>
    </source>
</evidence>
<keyword evidence="1" id="KW-0175">Coiled coil</keyword>
<protein>
    <submittedName>
        <fullName evidence="2">Uncharacterized protein</fullName>
    </submittedName>
</protein>
<dbReference type="Proteomes" id="UP000286045">
    <property type="component" value="Unassembled WGS sequence"/>
</dbReference>
<dbReference type="STRING" id="363999.A0A439CPV7"/>
<keyword evidence="3" id="KW-1185">Reference proteome</keyword>
<evidence type="ECO:0000313" key="2">
    <source>
        <dbReference type="EMBL" id="RWA04177.1"/>
    </source>
</evidence>